<evidence type="ECO:0000313" key="2">
    <source>
        <dbReference type="Proteomes" id="UP000297834"/>
    </source>
</evidence>
<keyword evidence="2" id="KW-1185">Reference proteome</keyword>
<gene>
    <name evidence="1" type="ORF">E2B99_00210</name>
</gene>
<sequence>MNIDYESISQSAFDKLHLWLNAVASEENYHRWVKDGRIRIVDIWDVFTKVPFMYVFDWKDNIEDCIDEIQEEIPVFAVPQNPNLEYLDFNDLEKILSNYNQTQNERRVLLFGESWHDSDGVMLIIVNTEIAEKIVNNDELAPLFTII</sequence>
<dbReference type="AlphaFoldDB" id="A0A4Y7XG42"/>
<evidence type="ECO:0000313" key="1">
    <source>
        <dbReference type="EMBL" id="TEU30821.1"/>
    </source>
</evidence>
<name>A0A4Y7XG42_9GAMM</name>
<reference evidence="1 2" key="1">
    <citation type="submission" date="2019-03" db="EMBL/GenBank/DDBJ databases">
        <title>Alkanindiges illinoisensis: a potential pathogenic isolated from ascites of a gastric cancer patient with abdominal metastasis.</title>
        <authorList>
            <person name="Hu X."/>
            <person name="Yang B."/>
            <person name="Yan X."/>
            <person name="Lin L."/>
            <person name="Zhao H."/>
            <person name="Zhou F."/>
            <person name="Su B."/>
            <person name="Chen J."/>
            <person name="Rui Y."/>
            <person name="Wang Q."/>
            <person name="Zheng L."/>
        </authorList>
    </citation>
    <scope>NUCLEOTIDE SEQUENCE [LARGE SCALE GENOMIC DNA]</scope>
    <source>
        <strain evidence="1 2">NFYY 23406</strain>
    </source>
</reference>
<dbReference type="EMBL" id="SNTY01000003">
    <property type="protein sequence ID" value="TEU30821.1"/>
    <property type="molecule type" value="Genomic_DNA"/>
</dbReference>
<dbReference type="STRING" id="1120977.GCA_000619845_00123"/>
<accession>A0A4Y7XG42</accession>
<protein>
    <submittedName>
        <fullName evidence="1">Uncharacterized protein</fullName>
    </submittedName>
</protein>
<dbReference type="OrthoDB" id="9829072at2"/>
<proteinExistence type="predicted"/>
<dbReference type="RefSeq" id="WP_134243002.1">
    <property type="nucleotide sequence ID" value="NZ_SNTY01000003.1"/>
</dbReference>
<comment type="caution">
    <text evidence="1">The sequence shown here is derived from an EMBL/GenBank/DDBJ whole genome shotgun (WGS) entry which is preliminary data.</text>
</comment>
<organism evidence="1 2">
    <name type="scientific">Alkanindiges illinoisensis</name>
    <dbReference type="NCBI Taxonomy" id="197183"/>
    <lineage>
        <taxon>Bacteria</taxon>
        <taxon>Pseudomonadati</taxon>
        <taxon>Pseudomonadota</taxon>
        <taxon>Gammaproteobacteria</taxon>
        <taxon>Moraxellales</taxon>
        <taxon>Moraxellaceae</taxon>
        <taxon>Alkanindiges</taxon>
    </lineage>
</organism>
<dbReference type="Proteomes" id="UP000297834">
    <property type="component" value="Unassembled WGS sequence"/>
</dbReference>